<protein>
    <submittedName>
        <fullName evidence="1">Uncharacterized protein</fullName>
    </submittedName>
</protein>
<evidence type="ECO:0000313" key="2">
    <source>
        <dbReference type="Proteomes" id="UP000324222"/>
    </source>
</evidence>
<keyword evidence="2" id="KW-1185">Reference proteome</keyword>
<comment type="caution">
    <text evidence="1">The sequence shown here is derived from an EMBL/GenBank/DDBJ whole genome shotgun (WGS) entry which is preliminary data.</text>
</comment>
<name>A0A5B7GJS5_PORTR</name>
<proteinExistence type="predicted"/>
<sequence length="105" mass="12369">MSDYSYKRLTVNVLQNNTKPLVSPPVYCVLCLASRHATFSNDRAPGYRNARRQCSHEVLEILYSEEDKNDDKSKREVLNVYGDLIWPYIEYGSRIWSRILTTWLH</sequence>
<dbReference type="Proteomes" id="UP000324222">
    <property type="component" value="Unassembled WGS sequence"/>
</dbReference>
<evidence type="ECO:0000313" key="1">
    <source>
        <dbReference type="EMBL" id="MPC57796.1"/>
    </source>
</evidence>
<accession>A0A5B7GJS5</accession>
<organism evidence="1 2">
    <name type="scientific">Portunus trituberculatus</name>
    <name type="common">Swimming crab</name>
    <name type="synonym">Neptunus trituberculatus</name>
    <dbReference type="NCBI Taxonomy" id="210409"/>
    <lineage>
        <taxon>Eukaryota</taxon>
        <taxon>Metazoa</taxon>
        <taxon>Ecdysozoa</taxon>
        <taxon>Arthropoda</taxon>
        <taxon>Crustacea</taxon>
        <taxon>Multicrustacea</taxon>
        <taxon>Malacostraca</taxon>
        <taxon>Eumalacostraca</taxon>
        <taxon>Eucarida</taxon>
        <taxon>Decapoda</taxon>
        <taxon>Pleocyemata</taxon>
        <taxon>Brachyura</taxon>
        <taxon>Eubrachyura</taxon>
        <taxon>Portunoidea</taxon>
        <taxon>Portunidae</taxon>
        <taxon>Portuninae</taxon>
        <taxon>Portunus</taxon>
    </lineage>
</organism>
<dbReference type="EMBL" id="VSRR010015088">
    <property type="protein sequence ID" value="MPC57796.1"/>
    <property type="molecule type" value="Genomic_DNA"/>
</dbReference>
<dbReference type="AlphaFoldDB" id="A0A5B7GJS5"/>
<gene>
    <name evidence="1" type="ORF">E2C01_051784</name>
</gene>
<reference evidence="1 2" key="1">
    <citation type="submission" date="2019-05" db="EMBL/GenBank/DDBJ databases">
        <title>Another draft genome of Portunus trituberculatus and its Hox gene families provides insights of decapod evolution.</title>
        <authorList>
            <person name="Jeong J.-H."/>
            <person name="Song I."/>
            <person name="Kim S."/>
            <person name="Choi T."/>
            <person name="Kim D."/>
            <person name="Ryu S."/>
            <person name="Kim W."/>
        </authorList>
    </citation>
    <scope>NUCLEOTIDE SEQUENCE [LARGE SCALE GENOMIC DNA]</scope>
    <source>
        <tissue evidence="1">Muscle</tissue>
    </source>
</reference>